<feature type="region of interest" description="Disordered" evidence="1">
    <location>
        <begin position="211"/>
        <end position="303"/>
    </location>
</feature>
<feature type="compositionally biased region" description="Basic and acidic residues" evidence="1">
    <location>
        <begin position="461"/>
        <end position="480"/>
    </location>
</feature>
<feature type="region of interest" description="Disordered" evidence="1">
    <location>
        <begin position="44"/>
        <end position="74"/>
    </location>
</feature>
<dbReference type="AlphaFoldDB" id="A0A5B7E8L9"/>
<dbReference type="EMBL" id="VSRR010002254">
    <property type="protein sequence ID" value="MPC30430.1"/>
    <property type="molecule type" value="Genomic_DNA"/>
</dbReference>
<feature type="compositionally biased region" description="Low complexity" evidence="1">
    <location>
        <begin position="540"/>
        <end position="568"/>
    </location>
</feature>
<evidence type="ECO:0000259" key="2">
    <source>
        <dbReference type="PROSITE" id="PS50128"/>
    </source>
</evidence>
<dbReference type="SMART" id="SM00648">
    <property type="entry name" value="SWAP"/>
    <property type="match status" value="2"/>
</dbReference>
<evidence type="ECO:0000313" key="3">
    <source>
        <dbReference type="EMBL" id="MPC30430.1"/>
    </source>
</evidence>
<evidence type="ECO:0000313" key="4">
    <source>
        <dbReference type="Proteomes" id="UP000324222"/>
    </source>
</evidence>
<dbReference type="SUPFAM" id="SSF109905">
    <property type="entry name" value="Surp module (SWAP domain)"/>
    <property type="match status" value="2"/>
</dbReference>
<feature type="compositionally biased region" description="Pro residues" evidence="1">
    <location>
        <begin position="569"/>
        <end position="594"/>
    </location>
</feature>
<feature type="compositionally biased region" description="Low complexity" evidence="1">
    <location>
        <begin position="44"/>
        <end position="63"/>
    </location>
</feature>
<dbReference type="PANTHER" id="PTHR13161:SF15">
    <property type="entry name" value="SPLICING FACTOR, SUPPRESSOR OF WHITE-APRICOT HOMOLOG"/>
    <property type="match status" value="1"/>
</dbReference>
<feature type="compositionally biased region" description="Basic and acidic residues" evidence="1">
    <location>
        <begin position="400"/>
        <end position="436"/>
    </location>
</feature>
<feature type="region of interest" description="Disordered" evidence="1">
    <location>
        <begin position="367"/>
        <end position="447"/>
    </location>
</feature>
<dbReference type="InterPro" id="IPR040397">
    <property type="entry name" value="SWAP"/>
</dbReference>
<name>A0A5B7E8L9_PORTR</name>
<dbReference type="PROSITE" id="PS50128">
    <property type="entry name" value="SURP"/>
    <property type="match status" value="2"/>
</dbReference>
<feature type="region of interest" description="Disordered" evidence="1">
    <location>
        <begin position="150"/>
        <end position="192"/>
    </location>
</feature>
<dbReference type="Proteomes" id="UP000324222">
    <property type="component" value="Unassembled WGS sequence"/>
</dbReference>
<feature type="compositionally biased region" description="Low complexity" evidence="1">
    <location>
        <begin position="285"/>
        <end position="297"/>
    </location>
</feature>
<dbReference type="OrthoDB" id="5836667at2759"/>
<feature type="compositionally biased region" description="Basic and acidic residues" evidence="1">
    <location>
        <begin position="155"/>
        <end position="164"/>
    </location>
</feature>
<dbReference type="Pfam" id="PF01805">
    <property type="entry name" value="Surp"/>
    <property type="match status" value="2"/>
</dbReference>
<dbReference type="GO" id="GO:0000395">
    <property type="term" value="P:mRNA 5'-splice site recognition"/>
    <property type="evidence" value="ECO:0007669"/>
    <property type="project" value="TreeGrafter"/>
</dbReference>
<reference evidence="3 4" key="1">
    <citation type="submission" date="2019-05" db="EMBL/GenBank/DDBJ databases">
        <title>Another draft genome of Portunus trituberculatus and its Hox gene families provides insights of decapod evolution.</title>
        <authorList>
            <person name="Jeong J.-H."/>
            <person name="Song I."/>
            <person name="Kim S."/>
            <person name="Choi T."/>
            <person name="Kim D."/>
            <person name="Ryu S."/>
            <person name="Kim W."/>
        </authorList>
    </citation>
    <scope>NUCLEOTIDE SEQUENCE [LARGE SCALE GENOMIC DNA]</scope>
    <source>
        <tissue evidence="3">Muscle</tissue>
    </source>
</reference>
<feature type="compositionally biased region" description="Acidic residues" evidence="1">
    <location>
        <begin position="372"/>
        <end position="382"/>
    </location>
</feature>
<dbReference type="InterPro" id="IPR035967">
    <property type="entry name" value="SWAP/Surp_sf"/>
</dbReference>
<evidence type="ECO:0000256" key="1">
    <source>
        <dbReference type="SAM" id="MobiDB-lite"/>
    </source>
</evidence>
<protein>
    <submittedName>
        <fullName evidence="3">Protein suppressor of white apricot</fullName>
    </submittedName>
</protein>
<gene>
    <name evidence="3" type="primary">su(w[a])_1</name>
    <name evidence="3" type="ORF">E2C01_023694</name>
</gene>
<dbReference type="PANTHER" id="PTHR13161">
    <property type="entry name" value="SPLICING FACTOR SUPPRESSOR OF WHITE APRICOT"/>
    <property type="match status" value="1"/>
</dbReference>
<accession>A0A5B7E8L9</accession>
<feature type="region of interest" description="Disordered" evidence="1">
    <location>
        <begin position="461"/>
        <end position="645"/>
    </location>
</feature>
<feature type="compositionally biased region" description="Basic and acidic residues" evidence="1">
    <location>
        <begin position="383"/>
        <end position="392"/>
    </location>
</feature>
<comment type="caution">
    <text evidence="3">The sequence shown here is derived from an EMBL/GenBank/DDBJ whole genome shotgun (WGS) entry which is preliminary data.</text>
</comment>
<dbReference type="InterPro" id="IPR000061">
    <property type="entry name" value="Surp"/>
</dbReference>
<keyword evidence="4" id="KW-1185">Reference proteome</keyword>
<feature type="domain" description="SURP motif" evidence="2">
    <location>
        <begin position="94"/>
        <end position="136"/>
    </location>
</feature>
<dbReference type="GO" id="GO:0003723">
    <property type="term" value="F:RNA binding"/>
    <property type="evidence" value="ECO:0007669"/>
    <property type="project" value="InterPro"/>
</dbReference>
<feature type="compositionally biased region" description="Basic and acidic residues" evidence="1">
    <location>
        <begin position="632"/>
        <end position="641"/>
    </location>
</feature>
<proteinExistence type="predicted"/>
<sequence length="666" mass="75017">MAELGSDTYTYSQVGFNYDGQAMVGDMTGMSGEHGSEYLEHYQMQQGDQQQQQQEQEQSSGYMPEADEDTYVPPAELNVPQGMVVPETIKQNKIIVKTSKFIVTQGGQMEIIIKTKQADNPMFGFLSFDNPLNAYYKHMVAMIKSGRYTPADEADQVRSRKDSDGNGDQYLHPSLSAGIKPDLAPGTPTSALKPSSDCAYFKLIHKIKEKQKNTTVVESRESPAPASPGVVATSTPIAERSDTPTLEKKVENKATPQPKVKQLVDYPSFNRTRDYDSDSDDESESSPSASKGASEYSNIKWPPPDVQMVIDKMASYIIKNGVEFETMVRSRDDPRFSFLKKDHEYYPYYRCKIRLYTEVYGDIFKDGVESSSSDDEDMDEEEKEKRRLEREERRRKRKIKEKEERERREKEEKERKEKEEREKEKEKEKVIEKMEESTDASGDNDDMYDIFKYAQEMDKDMDTEECNHKEKGFSEEHGKESACLPSDGTARSECKQQERRKKAAMFLSRLKKGSREDESTAQPVYGPQLPPEIAAQILNSASQSPRSSLASTRHSTPSRSRSHSASPGPGVPMPPKEAPAPPPPPPPAQSPPTPSGLEMTETYRTNRTETSTNSLSKNDWTSIPEPPANTDTVEHVKHSAPKESSVLSDVLQWLSAVISPRAAVQV</sequence>
<dbReference type="Gene3D" id="1.10.10.790">
    <property type="entry name" value="Surp module"/>
    <property type="match status" value="2"/>
</dbReference>
<feature type="compositionally biased region" description="Basic and acidic residues" evidence="1">
    <location>
        <begin position="239"/>
        <end position="252"/>
    </location>
</feature>
<feature type="domain" description="SURP motif" evidence="2">
    <location>
        <begin position="309"/>
        <end position="349"/>
    </location>
</feature>
<feature type="compositionally biased region" description="Polar residues" evidence="1">
    <location>
        <begin position="602"/>
        <end position="621"/>
    </location>
</feature>
<organism evidence="3 4">
    <name type="scientific">Portunus trituberculatus</name>
    <name type="common">Swimming crab</name>
    <name type="synonym">Neptunus trituberculatus</name>
    <dbReference type="NCBI Taxonomy" id="210409"/>
    <lineage>
        <taxon>Eukaryota</taxon>
        <taxon>Metazoa</taxon>
        <taxon>Ecdysozoa</taxon>
        <taxon>Arthropoda</taxon>
        <taxon>Crustacea</taxon>
        <taxon>Multicrustacea</taxon>
        <taxon>Malacostraca</taxon>
        <taxon>Eumalacostraca</taxon>
        <taxon>Eucarida</taxon>
        <taxon>Decapoda</taxon>
        <taxon>Pleocyemata</taxon>
        <taxon>Brachyura</taxon>
        <taxon>Eubrachyura</taxon>
        <taxon>Portunoidea</taxon>
        <taxon>Portunidae</taxon>
        <taxon>Portuninae</taxon>
        <taxon>Portunus</taxon>
    </lineage>
</organism>